<protein>
    <submittedName>
        <fullName evidence="1">Uncharacterized protein</fullName>
    </submittedName>
</protein>
<organism evidence="1">
    <name type="scientific">marine sediment metagenome</name>
    <dbReference type="NCBI Taxonomy" id="412755"/>
    <lineage>
        <taxon>unclassified sequences</taxon>
        <taxon>metagenomes</taxon>
        <taxon>ecological metagenomes</taxon>
    </lineage>
</organism>
<dbReference type="EMBL" id="BARS01003211">
    <property type="protein sequence ID" value="GAF79312.1"/>
    <property type="molecule type" value="Genomic_DNA"/>
</dbReference>
<reference evidence="1" key="1">
    <citation type="journal article" date="2014" name="Front. Microbiol.">
        <title>High frequency of phylogenetically diverse reductive dehalogenase-homologous genes in deep subseafloor sedimentary metagenomes.</title>
        <authorList>
            <person name="Kawai M."/>
            <person name="Futagami T."/>
            <person name="Toyoda A."/>
            <person name="Takaki Y."/>
            <person name="Nishi S."/>
            <person name="Hori S."/>
            <person name="Arai W."/>
            <person name="Tsubouchi T."/>
            <person name="Morono Y."/>
            <person name="Uchiyama I."/>
            <person name="Ito T."/>
            <person name="Fujiyama A."/>
            <person name="Inagaki F."/>
            <person name="Takami H."/>
        </authorList>
    </citation>
    <scope>NUCLEOTIDE SEQUENCE</scope>
    <source>
        <strain evidence="1">Expedition CK06-06</strain>
    </source>
</reference>
<gene>
    <name evidence="1" type="ORF">S01H1_06193</name>
</gene>
<sequence>MIKALIRLWFRLKGIWTSIRSVWRSQWWHKCDRECEWVAPYGFVPEAGCPVHDPPPFRPGERGESDGMVWH</sequence>
<evidence type="ECO:0000313" key="1">
    <source>
        <dbReference type="EMBL" id="GAF79312.1"/>
    </source>
</evidence>
<proteinExistence type="predicted"/>
<comment type="caution">
    <text evidence="1">The sequence shown here is derived from an EMBL/GenBank/DDBJ whole genome shotgun (WGS) entry which is preliminary data.</text>
</comment>
<name>X0STP5_9ZZZZ</name>
<accession>X0STP5</accession>
<dbReference type="AlphaFoldDB" id="X0STP5"/>